<dbReference type="NCBIfam" id="TIGR00367">
    <property type="entry name" value="calcium/sodium antiporter"/>
    <property type="match status" value="1"/>
</dbReference>
<evidence type="ECO:0000313" key="7">
    <source>
        <dbReference type="EMBL" id="PWW07847.1"/>
    </source>
</evidence>
<dbReference type="RefSeq" id="WP_258306670.1">
    <property type="nucleotide sequence ID" value="NZ_QGTT01000026.1"/>
</dbReference>
<evidence type="ECO:0000256" key="4">
    <source>
        <dbReference type="ARBA" id="ARBA00023136"/>
    </source>
</evidence>
<dbReference type="InterPro" id="IPR004837">
    <property type="entry name" value="NaCa_Exmemb"/>
</dbReference>
<keyword evidence="3 5" id="KW-1133">Transmembrane helix</keyword>
<feature type="transmembrane region" description="Helical" evidence="5">
    <location>
        <begin position="302"/>
        <end position="319"/>
    </location>
</feature>
<keyword evidence="2 5" id="KW-0812">Transmembrane</keyword>
<gene>
    <name evidence="7" type="ORF">DET45_1268</name>
</gene>
<reference evidence="7 8" key="1">
    <citation type="submission" date="2018-05" db="EMBL/GenBank/DDBJ databases">
        <title>Freshwater and sediment microbial communities from various areas in North America, analyzing microbe dynamics in response to fracking.</title>
        <authorList>
            <person name="Lamendella R."/>
        </authorList>
    </citation>
    <scope>NUCLEOTIDE SEQUENCE [LARGE SCALE GENOMIC DNA]</scope>
    <source>
        <strain evidence="7 8">125B1</strain>
    </source>
</reference>
<proteinExistence type="predicted"/>
<feature type="transmembrane region" description="Helical" evidence="5">
    <location>
        <begin position="275"/>
        <end position="295"/>
    </location>
</feature>
<protein>
    <submittedName>
        <fullName evidence="7">Cation:H+ antiporter</fullName>
    </submittedName>
</protein>
<dbReference type="PANTHER" id="PTHR10846:SF8">
    <property type="entry name" value="INNER MEMBRANE PROTEIN YRBG"/>
    <property type="match status" value="1"/>
</dbReference>
<name>A0A317PZC7_9GAMM</name>
<dbReference type="Gene3D" id="6.10.280.80">
    <property type="entry name" value="NCX, peripheral helical region"/>
    <property type="match status" value="1"/>
</dbReference>
<dbReference type="GO" id="GO:0005886">
    <property type="term" value="C:plasma membrane"/>
    <property type="evidence" value="ECO:0007669"/>
    <property type="project" value="TreeGrafter"/>
</dbReference>
<comment type="subcellular location">
    <subcellularLocation>
        <location evidence="1">Membrane</location>
        <topology evidence="1">Multi-pass membrane protein</topology>
    </subcellularLocation>
</comment>
<evidence type="ECO:0000256" key="3">
    <source>
        <dbReference type="ARBA" id="ARBA00022989"/>
    </source>
</evidence>
<feature type="transmembrane region" description="Helical" evidence="5">
    <location>
        <begin position="104"/>
        <end position="122"/>
    </location>
</feature>
<evidence type="ECO:0000259" key="6">
    <source>
        <dbReference type="Pfam" id="PF01699"/>
    </source>
</evidence>
<dbReference type="Proteomes" id="UP000246964">
    <property type="component" value="Unassembled WGS sequence"/>
</dbReference>
<dbReference type="GO" id="GO:0008273">
    <property type="term" value="F:calcium, potassium:sodium antiporter activity"/>
    <property type="evidence" value="ECO:0007669"/>
    <property type="project" value="TreeGrafter"/>
</dbReference>
<evidence type="ECO:0000313" key="8">
    <source>
        <dbReference type="Proteomes" id="UP000246964"/>
    </source>
</evidence>
<sequence>MITWLMLAAGLVLLVIGADTLVKGAARLASSFGVPSLVIGLTVVAFGTSVPELAVSVKAAYAGQAELAIANVVGSNIFNVLFILGVAALIMPLIISKQLIRQDVPLMVLASIVAMLMALDGQISRLEAAVLFAGLLVYTAFLFYQGKSKPSSETADHEIDDMLKDKKPAWQSALLVIVGLVLLVLGARWLVQSAIELATAWGVNEAIIGLTIVAAGTSLPEVVTSIVATIRGERDIAVGNVVGSNTFNILCVLGLSGLVSPTPLLAGAQMSAIDIPVMVAVAMLCIPFFFAGSVLNRIEGGLFLLCYVAYTWFLIALSLKFEYLPDLQKGIMYGLVPLVGIYVAYSLMQDLRHRSKKHNM</sequence>
<feature type="transmembrane region" description="Helical" evidence="5">
    <location>
        <begin position="172"/>
        <end position="191"/>
    </location>
</feature>
<dbReference type="Gene3D" id="1.20.1420.30">
    <property type="entry name" value="NCX, central ion-binding region"/>
    <property type="match status" value="2"/>
</dbReference>
<dbReference type="AlphaFoldDB" id="A0A317PZC7"/>
<feature type="domain" description="Sodium/calcium exchanger membrane region" evidence="6">
    <location>
        <begin position="3"/>
        <end position="143"/>
    </location>
</feature>
<keyword evidence="8" id="KW-1185">Reference proteome</keyword>
<evidence type="ECO:0000256" key="1">
    <source>
        <dbReference type="ARBA" id="ARBA00004141"/>
    </source>
</evidence>
<dbReference type="GO" id="GO:0005262">
    <property type="term" value="F:calcium channel activity"/>
    <property type="evidence" value="ECO:0007669"/>
    <property type="project" value="TreeGrafter"/>
</dbReference>
<feature type="domain" description="Sodium/calcium exchanger membrane region" evidence="6">
    <location>
        <begin position="172"/>
        <end position="315"/>
    </location>
</feature>
<feature type="transmembrane region" description="Helical" evidence="5">
    <location>
        <begin position="128"/>
        <end position="144"/>
    </location>
</feature>
<dbReference type="InterPro" id="IPR044880">
    <property type="entry name" value="NCX_ion-bd_dom_sf"/>
</dbReference>
<comment type="caution">
    <text evidence="7">The sequence shown here is derived from an EMBL/GenBank/DDBJ whole genome shotgun (WGS) entry which is preliminary data.</text>
</comment>
<dbReference type="EMBL" id="QGTT01000026">
    <property type="protein sequence ID" value="PWW07847.1"/>
    <property type="molecule type" value="Genomic_DNA"/>
</dbReference>
<evidence type="ECO:0000256" key="5">
    <source>
        <dbReference type="SAM" id="Phobius"/>
    </source>
</evidence>
<evidence type="ECO:0000256" key="2">
    <source>
        <dbReference type="ARBA" id="ARBA00022692"/>
    </source>
</evidence>
<dbReference type="Pfam" id="PF01699">
    <property type="entry name" value="Na_Ca_ex"/>
    <property type="match status" value="2"/>
</dbReference>
<feature type="transmembrane region" description="Helical" evidence="5">
    <location>
        <begin position="237"/>
        <end position="255"/>
    </location>
</feature>
<organism evidence="7 8">
    <name type="scientific">Pseudidiomarina maritima</name>
    <dbReference type="NCBI Taxonomy" id="519453"/>
    <lineage>
        <taxon>Bacteria</taxon>
        <taxon>Pseudomonadati</taxon>
        <taxon>Pseudomonadota</taxon>
        <taxon>Gammaproteobacteria</taxon>
        <taxon>Alteromonadales</taxon>
        <taxon>Idiomarinaceae</taxon>
        <taxon>Pseudidiomarina</taxon>
    </lineage>
</organism>
<dbReference type="PANTHER" id="PTHR10846">
    <property type="entry name" value="SODIUM/POTASSIUM/CALCIUM EXCHANGER"/>
    <property type="match status" value="1"/>
</dbReference>
<feature type="transmembrane region" description="Helical" evidence="5">
    <location>
        <begin position="331"/>
        <end position="348"/>
    </location>
</feature>
<dbReference type="GO" id="GO:0006874">
    <property type="term" value="P:intracellular calcium ion homeostasis"/>
    <property type="evidence" value="ECO:0007669"/>
    <property type="project" value="TreeGrafter"/>
</dbReference>
<dbReference type="InterPro" id="IPR004481">
    <property type="entry name" value="K/Na/Ca-exchanger"/>
</dbReference>
<accession>A0A317PZC7</accession>
<feature type="transmembrane region" description="Helical" evidence="5">
    <location>
        <begin position="77"/>
        <end position="95"/>
    </location>
</feature>
<keyword evidence="4 5" id="KW-0472">Membrane</keyword>